<dbReference type="InterPro" id="IPR050194">
    <property type="entry name" value="Glycosyltransferase_grp1"/>
</dbReference>
<dbReference type="STRING" id="553466.SAMN04487950_0408"/>
<dbReference type="EMBL" id="FOTC01000001">
    <property type="protein sequence ID" value="SFK65424.1"/>
    <property type="molecule type" value="Genomic_DNA"/>
</dbReference>
<sequence length="388" mass="42817">MKIIQTPGRFYPHTGGVETYVHDLSKRLSELGHTSKVVCPNHPSEEHIDDFPGGITTRRLTSVGQIAYTELTPMLPVALLQEVKNADILHTHLPTPWSADISTLVGELTNTPTVITYHNDIIGDGIADYISQAYNSTVLRATLRSADQIIITQENYIESSKQLSQYKDKITVVGNGVDIERFQPQSLSQESQRSHGINPDTPTIFFLSVLNRSHDYKGLDVLLQAIKLLNEHDGRSVQLIVGGDGEARSKYEKIAAKLGIENSVNFKGYIPDEELPAIYSSSDVFALPSLSSDQEGFGLVLLEALACGTPVVTTDVVGVADDVRAANLGEVVNRHDPEALAAGIRSVINHQRSVNERGHTFCAENYSWRRQSKKMEEVYQNLVEKEAK</sequence>
<keyword evidence="3" id="KW-0808">Transferase</keyword>
<evidence type="ECO:0000313" key="4">
    <source>
        <dbReference type="Proteomes" id="UP000199607"/>
    </source>
</evidence>
<dbReference type="AlphaFoldDB" id="A0A1I4B9G0"/>
<dbReference type="SUPFAM" id="SSF53756">
    <property type="entry name" value="UDP-Glycosyltransferase/glycogen phosphorylase"/>
    <property type="match status" value="1"/>
</dbReference>
<gene>
    <name evidence="3" type="ORF">SAMN04487950_0408</name>
</gene>
<feature type="domain" description="Glycosyltransferase subfamily 4-like N-terminal" evidence="2">
    <location>
        <begin position="15"/>
        <end position="181"/>
    </location>
</feature>
<dbReference type="RefSeq" id="WP_089865072.1">
    <property type="nucleotide sequence ID" value="NZ_FOTC01000001.1"/>
</dbReference>
<accession>A0A1I4B9G0</accession>
<dbReference type="Gene3D" id="3.40.50.2000">
    <property type="entry name" value="Glycogen Phosphorylase B"/>
    <property type="match status" value="2"/>
</dbReference>
<proteinExistence type="predicted"/>
<dbReference type="CDD" id="cd03801">
    <property type="entry name" value="GT4_PimA-like"/>
    <property type="match status" value="1"/>
</dbReference>
<evidence type="ECO:0000313" key="3">
    <source>
        <dbReference type="EMBL" id="SFK65424.1"/>
    </source>
</evidence>
<feature type="domain" description="Glycosyl transferase family 1" evidence="1">
    <location>
        <begin position="190"/>
        <end position="352"/>
    </location>
</feature>
<dbReference type="PANTHER" id="PTHR45947:SF3">
    <property type="entry name" value="SULFOQUINOVOSYL TRANSFERASE SQD2"/>
    <property type="match status" value="1"/>
</dbReference>
<dbReference type="GO" id="GO:0016757">
    <property type="term" value="F:glycosyltransferase activity"/>
    <property type="evidence" value="ECO:0007669"/>
    <property type="project" value="InterPro"/>
</dbReference>
<evidence type="ECO:0000259" key="1">
    <source>
        <dbReference type="Pfam" id="PF00534"/>
    </source>
</evidence>
<dbReference type="InterPro" id="IPR001296">
    <property type="entry name" value="Glyco_trans_1"/>
</dbReference>
<evidence type="ECO:0000259" key="2">
    <source>
        <dbReference type="Pfam" id="PF13439"/>
    </source>
</evidence>
<protein>
    <submittedName>
        <fullName evidence="3">Glycosyltransferase involved in cell wall bisynthesis</fullName>
    </submittedName>
</protein>
<dbReference type="Proteomes" id="UP000199607">
    <property type="component" value="Unassembled WGS sequence"/>
</dbReference>
<dbReference type="Pfam" id="PF13439">
    <property type="entry name" value="Glyco_transf_4"/>
    <property type="match status" value="1"/>
</dbReference>
<name>A0A1I4B9G0_9EURY</name>
<dbReference type="Pfam" id="PF00534">
    <property type="entry name" value="Glycos_transf_1"/>
    <property type="match status" value="1"/>
</dbReference>
<organism evidence="3 4">
    <name type="scientific">Halogranum rubrum</name>
    <dbReference type="NCBI Taxonomy" id="553466"/>
    <lineage>
        <taxon>Archaea</taxon>
        <taxon>Methanobacteriati</taxon>
        <taxon>Methanobacteriota</taxon>
        <taxon>Stenosarchaea group</taxon>
        <taxon>Halobacteria</taxon>
        <taxon>Halobacteriales</taxon>
        <taxon>Haloferacaceae</taxon>
    </lineage>
</organism>
<keyword evidence="4" id="KW-1185">Reference proteome</keyword>
<reference evidence="4" key="1">
    <citation type="submission" date="2016-10" db="EMBL/GenBank/DDBJ databases">
        <authorList>
            <person name="Varghese N."/>
            <person name="Submissions S."/>
        </authorList>
    </citation>
    <scope>NUCLEOTIDE SEQUENCE [LARGE SCALE GENOMIC DNA]</scope>
    <source>
        <strain evidence="4">CGMCC 1.7738</strain>
    </source>
</reference>
<dbReference type="InterPro" id="IPR028098">
    <property type="entry name" value="Glyco_trans_4-like_N"/>
</dbReference>
<dbReference type="PANTHER" id="PTHR45947">
    <property type="entry name" value="SULFOQUINOVOSYL TRANSFERASE SQD2"/>
    <property type="match status" value="1"/>
</dbReference>